<dbReference type="RefSeq" id="WP_093073481.1">
    <property type="nucleotide sequence ID" value="NZ_BJVE01000016.1"/>
</dbReference>
<sequence>MTIRYNNILVAVDGSKEAKRAFKKAALLAKDHDAKLLLTHVVDTRTFASVEHYDRTIFSEAENYAREMLEEYKEQALEEGLTDVTLILDYGSPKVKIAKDVARKYEVDLIVTGATGLNAVERFLIGSVSEHITRHAACDVLIVRSDAAEGEKDR</sequence>
<name>A0A1H9V6E3_9BACI</name>
<evidence type="ECO:0000256" key="1">
    <source>
        <dbReference type="ARBA" id="ARBA00008791"/>
    </source>
</evidence>
<dbReference type="CDD" id="cd00293">
    <property type="entry name" value="USP-like"/>
    <property type="match status" value="1"/>
</dbReference>
<keyword evidence="2" id="KW-0963">Cytoplasm</keyword>
<evidence type="ECO:0000256" key="2">
    <source>
        <dbReference type="PIRNR" id="PIRNR006276"/>
    </source>
</evidence>
<dbReference type="OrthoDB" id="9789668at2"/>
<comment type="caution">
    <text evidence="4">The sequence shown here is derived from an EMBL/GenBank/DDBJ whole genome shotgun (WGS) entry which is preliminary data.</text>
</comment>
<evidence type="ECO:0000313" key="4">
    <source>
        <dbReference type="EMBL" id="SES17139.1"/>
    </source>
</evidence>
<dbReference type="PANTHER" id="PTHR46268:SF6">
    <property type="entry name" value="UNIVERSAL STRESS PROTEIN UP12"/>
    <property type="match status" value="1"/>
</dbReference>
<keyword evidence="5" id="KW-1185">Reference proteome</keyword>
<accession>A0A1H9V6E3</accession>
<dbReference type="Pfam" id="PF00582">
    <property type="entry name" value="Usp"/>
    <property type="match status" value="1"/>
</dbReference>
<dbReference type="SUPFAM" id="SSF52402">
    <property type="entry name" value="Adenine nucleotide alpha hydrolases-like"/>
    <property type="match status" value="1"/>
</dbReference>
<dbReference type="AlphaFoldDB" id="A0A1H9V6E3"/>
<reference evidence="5" key="1">
    <citation type="submission" date="2016-10" db="EMBL/GenBank/DDBJ databases">
        <authorList>
            <person name="de Groot N.N."/>
        </authorList>
    </citation>
    <scope>NUCLEOTIDE SEQUENCE [LARGE SCALE GENOMIC DNA]</scope>
    <source>
        <strain evidence="5">10nlg</strain>
    </source>
</reference>
<dbReference type="Proteomes" id="UP000199318">
    <property type="component" value="Unassembled WGS sequence"/>
</dbReference>
<dbReference type="PRINTS" id="PR01438">
    <property type="entry name" value="UNVRSLSTRESS"/>
</dbReference>
<gene>
    <name evidence="4" type="ORF">SAMN05444126_11820</name>
</gene>
<feature type="domain" description="UspA" evidence="3">
    <location>
        <begin position="5"/>
        <end position="144"/>
    </location>
</feature>
<evidence type="ECO:0000313" key="5">
    <source>
        <dbReference type="Proteomes" id="UP000199318"/>
    </source>
</evidence>
<dbReference type="Gene3D" id="3.40.50.620">
    <property type="entry name" value="HUPs"/>
    <property type="match status" value="1"/>
</dbReference>
<dbReference type="InterPro" id="IPR014729">
    <property type="entry name" value="Rossmann-like_a/b/a_fold"/>
</dbReference>
<dbReference type="PANTHER" id="PTHR46268">
    <property type="entry name" value="STRESS RESPONSE PROTEIN NHAX"/>
    <property type="match status" value="1"/>
</dbReference>
<proteinExistence type="inferred from homology"/>
<comment type="similarity">
    <text evidence="1 2">Belongs to the universal stress protein A family.</text>
</comment>
<dbReference type="EMBL" id="FOGV01000018">
    <property type="protein sequence ID" value="SES17139.1"/>
    <property type="molecule type" value="Genomic_DNA"/>
</dbReference>
<dbReference type="PIRSF" id="PIRSF006276">
    <property type="entry name" value="UspA"/>
    <property type="match status" value="1"/>
</dbReference>
<dbReference type="STRING" id="1464123.SAMN05444126_11820"/>
<comment type="subcellular location">
    <subcellularLocation>
        <location evidence="2">Cytoplasm</location>
    </subcellularLocation>
</comment>
<protein>
    <recommendedName>
        <fullName evidence="2">Universal stress protein</fullName>
    </recommendedName>
</protein>
<dbReference type="GO" id="GO:0005737">
    <property type="term" value="C:cytoplasm"/>
    <property type="evidence" value="ECO:0007669"/>
    <property type="project" value="UniProtKB-SubCell"/>
</dbReference>
<evidence type="ECO:0000259" key="3">
    <source>
        <dbReference type="Pfam" id="PF00582"/>
    </source>
</evidence>
<organism evidence="4 5">
    <name type="scientific">Salisediminibacterium halotolerans</name>
    <dbReference type="NCBI Taxonomy" id="517425"/>
    <lineage>
        <taxon>Bacteria</taxon>
        <taxon>Bacillati</taxon>
        <taxon>Bacillota</taxon>
        <taxon>Bacilli</taxon>
        <taxon>Bacillales</taxon>
        <taxon>Bacillaceae</taxon>
        <taxon>Salisediminibacterium</taxon>
    </lineage>
</organism>
<dbReference type="InterPro" id="IPR006016">
    <property type="entry name" value="UspA"/>
</dbReference>
<dbReference type="InterPro" id="IPR006015">
    <property type="entry name" value="Universal_stress_UspA"/>
</dbReference>